<evidence type="ECO:0000313" key="1">
    <source>
        <dbReference type="EMBL" id="TCO69052.1"/>
    </source>
</evidence>
<gene>
    <name evidence="1" type="ORF">EV214_1353</name>
</gene>
<dbReference type="OrthoDB" id="1954880at2"/>
<dbReference type="AlphaFoldDB" id="A0A4R2KA67"/>
<reference evidence="1 2" key="1">
    <citation type="submission" date="2019-03" db="EMBL/GenBank/DDBJ databases">
        <title>Genomic Encyclopedia of Type Strains, Phase IV (KMG-IV): sequencing the most valuable type-strain genomes for metagenomic binning, comparative biology and taxonomic classification.</title>
        <authorList>
            <person name="Goeker M."/>
        </authorList>
    </citation>
    <scope>NUCLEOTIDE SEQUENCE [LARGE SCALE GENOMIC DNA]</scope>
    <source>
        <strain evidence="1 2">DSM 102940</strain>
    </source>
</reference>
<comment type="caution">
    <text evidence="1">The sequence shown here is derived from an EMBL/GenBank/DDBJ whole genome shotgun (WGS) entry which is preliminary data.</text>
</comment>
<proteinExistence type="predicted"/>
<keyword evidence="2" id="KW-1185">Reference proteome</keyword>
<protein>
    <submittedName>
        <fullName evidence="1">Uncharacterized protein</fullName>
    </submittedName>
</protein>
<organism evidence="1 2">
    <name type="scientific">Marinisporobacter balticus</name>
    <dbReference type="NCBI Taxonomy" id="2018667"/>
    <lineage>
        <taxon>Bacteria</taxon>
        <taxon>Bacillati</taxon>
        <taxon>Bacillota</taxon>
        <taxon>Clostridia</taxon>
        <taxon>Peptostreptococcales</taxon>
        <taxon>Thermotaleaceae</taxon>
        <taxon>Marinisporobacter</taxon>
    </lineage>
</organism>
<dbReference type="EMBL" id="SLWV01000035">
    <property type="protein sequence ID" value="TCO69052.1"/>
    <property type="molecule type" value="Genomic_DNA"/>
</dbReference>
<sequence>MYKQFCKNFKNFLQINESKDYRYKIGREIEVLTNVDVYNQLKERKNVKYRETANFIFEISQYEHQYPSIKKFVWELWGYGFDVKRFDEVEVEPRERIEEKVKLIDLLLGTHYWA</sequence>
<evidence type="ECO:0000313" key="2">
    <source>
        <dbReference type="Proteomes" id="UP000294919"/>
    </source>
</evidence>
<accession>A0A4R2KA67</accession>
<name>A0A4R2KA67_9FIRM</name>
<dbReference type="RefSeq" id="WP_132247786.1">
    <property type="nucleotide sequence ID" value="NZ_SLWV01000035.1"/>
</dbReference>
<dbReference type="Proteomes" id="UP000294919">
    <property type="component" value="Unassembled WGS sequence"/>
</dbReference>